<protein>
    <recommendedName>
        <fullName evidence="1">Beta-lactamase-related domain-containing protein</fullName>
    </recommendedName>
</protein>
<organism evidence="2 3">
    <name type="scientific">Laccaria amethystina LaAM-08-1</name>
    <dbReference type="NCBI Taxonomy" id="1095629"/>
    <lineage>
        <taxon>Eukaryota</taxon>
        <taxon>Fungi</taxon>
        <taxon>Dikarya</taxon>
        <taxon>Basidiomycota</taxon>
        <taxon>Agaricomycotina</taxon>
        <taxon>Agaricomycetes</taxon>
        <taxon>Agaricomycetidae</taxon>
        <taxon>Agaricales</taxon>
        <taxon>Agaricineae</taxon>
        <taxon>Hydnangiaceae</taxon>
        <taxon>Laccaria</taxon>
    </lineage>
</organism>
<reference evidence="3" key="2">
    <citation type="submission" date="2015-01" db="EMBL/GenBank/DDBJ databases">
        <title>Evolutionary Origins and Diversification of the Mycorrhizal Mutualists.</title>
        <authorList>
            <consortium name="DOE Joint Genome Institute"/>
            <consortium name="Mycorrhizal Genomics Consortium"/>
            <person name="Kohler A."/>
            <person name="Kuo A."/>
            <person name="Nagy L.G."/>
            <person name="Floudas D."/>
            <person name="Copeland A."/>
            <person name="Barry K.W."/>
            <person name="Cichocki N."/>
            <person name="Veneault-Fourrey C."/>
            <person name="LaButti K."/>
            <person name="Lindquist E.A."/>
            <person name="Lipzen A."/>
            <person name="Lundell T."/>
            <person name="Morin E."/>
            <person name="Murat C."/>
            <person name="Riley R."/>
            <person name="Ohm R."/>
            <person name="Sun H."/>
            <person name="Tunlid A."/>
            <person name="Henrissat B."/>
            <person name="Grigoriev I.V."/>
            <person name="Hibbett D.S."/>
            <person name="Martin F."/>
        </authorList>
    </citation>
    <scope>NUCLEOTIDE SEQUENCE [LARGE SCALE GENOMIC DNA]</scope>
    <source>
        <strain evidence="3">LaAM-08-1</strain>
    </source>
</reference>
<dbReference type="AlphaFoldDB" id="A0A0C9XZN6"/>
<dbReference type="PANTHER" id="PTHR43283">
    <property type="entry name" value="BETA-LACTAMASE-RELATED"/>
    <property type="match status" value="1"/>
</dbReference>
<gene>
    <name evidence="2" type="ORF">K443DRAFT_217409</name>
</gene>
<evidence type="ECO:0000313" key="2">
    <source>
        <dbReference type="EMBL" id="KIK07139.1"/>
    </source>
</evidence>
<dbReference type="Pfam" id="PF00144">
    <property type="entry name" value="Beta-lactamase"/>
    <property type="match status" value="1"/>
</dbReference>
<name>A0A0C9XZN6_9AGAR</name>
<dbReference type="Gene3D" id="3.40.710.10">
    <property type="entry name" value="DD-peptidase/beta-lactamase superfamily"/>
    <property type="match status" value="1"/>
</dbReference>
<sequence length="404" mass="44788">MTSFSSEGKALLDDKIARACHESKIPSVIFGVSSVAEELYFGAAGLRDLGKPSSGNVDESSILWLCSMTKLVTTIAILQLIEQKKISLDAVVSEIIPELKDPVVLDDPFGEESTFKPAKTTITLAHLLNHSSGLFVREKRDPPYTLPTLLTGDYEPTDPVGLFYTRYRENFPAIPLKFEPGSDFAYGLSTCTIGFIIEKISGQSLEEYCQKHICTPLGIKATFYLTPDYKARSVALSFREPSGEFVPWASQVPVIEQVPKKVHLLLGGLGMYASLRDYLALCRHLLQIRAGFAEIPILSVDSVLSLFKPTLNEVAARSVEKFTPGWKDCQWSTGLCLNNTDWPGRRRKGSAFWYGWGGTYFFIDPTTGITAVLGTQIVPTCDADVLRLWEQLEQIVYSHLVVDN</sequence>
<dbReference type="Proteomes" id="UP000054477">
    <property type="component" value="Unassembled WGS sequence"/>
</dbReference>
<evidence type="ECO:0000313" key="3">
    <source>
        <dbReference type="Proteomes" id="UP000054477"/>
    </source>
</evidence>
<keyword evidence="3" id="KW-1185">Reference proteome</keyword>
<proteinExistence type="predicted"/>
<dbReference type="InterPro" id="IPR001466">
    <property type="entry name" value="Beta-lactam-related"/>
</dbReference>
<dbReference type="STRING" id="1095629.A0A0C9XZN6"/>
<accession>A0A0C9XZN6</accession>
<feature type="domain" description="Beta-lactamase-related" evidence="1">
    <location>
        <begin position="14"/>
        <end position="380"/>
    </location>
</feature>
<dbReference type="HOGENOM" id="CLU_020027_11_1_1"/>
<dbReference type="EMBL" id="KN838549">
    <property type="protein sequence ID" value="KIK07139.1"/>
    <property type="molecule type" value="Genomic_DNA"/>
</dbReference>
<reference evidence="2 3" key="1">
    <citation type="submission" date="2014-04" db="EMBL/GenBank/DDBJ databases">
        <authorList>
            <consortium name="DOE Joint Genome Institute"/>
            <person name="Kuo A."/>
            <person name="Kohler A."/>
            <person name="Nagy L.G."/>
            <person name="Floudas D."/>
            <person name="Copeland A."/>
            <person name="Barry K.W."/>
            <person name="Cichocki N."/>
            <person name="Veneault-Fourrey C."/>
            <person name="LaButti K."/>
            <person name="Lindquist E.A."/>
            <person name="Lipzen A."/>
            <person name="Lundell T."/>
            <person name="Morin E."/>
            <person name="Murat C."/>
            <person name="Sun H."/>
            <person name="Tunlid A."/>
            <person name="Henrissat B."/>
            <person name="Grigoriev I.V."/>
            <person name="Hibbett D.S."/>
            <person name="Martin F."/>
            <person name="Nordberg H.P."/>
            <person name="Cantor M.N."/>
            <person name="Hua S.X."/>
        </authorList>
    </citation>
    <scope>NUCLEOTIDE SEQUENCE [LARGE SCALE GENOMIC DNA]</scope>
    <source>
        <strain evidence="2 3">LaAM-08-1</strain>
    </source>
</reference>
<dbReference type="PANTHER" id="PTHR43283:SF3">
    <property type="entry name" value="BETA-LACTAMASE FAMILY PROTEIN (AFU_ORTHOLOGUE AFUA_5G07500)"/>
    <property type="match status" value="1"/>
</dbReference>
<dbReference type="InterPro" id="IPR050789">
    <property type="entry name" value="Diverse_Enzym_Activities"/>
</dbReference>
<dbReference type="InterPro" id="IPR012338">
    <property type="entry name" value="Beta-lactam/transpept-like"/>
</dbReference>
<dbReference type="OrthoDB" id="428260at2759"/>
<dbReference type="SUPFAM" id="SSF56601">
    <property type="entry name" value="beta-lactamase/transpeptidase-like"/>
    <property type="match status" value="1"/>
</dbReference>
<evidence type="ECO:0000259" key="1">
    <source>
        <dbReference type="Pfam" id="PF00144"/>
    </source>
</evidence>